<sequence>MVPIMTTSHTLPFAAMTSRNGDVVIFYVGTEPRMSPEQAVEFADQLYALAGRNTASRHAEIGI</sequence>
<keyword evidence="2" id="KW-1185">Reference proteome</keyword>
<gene>
    <name evidence="1" type="ORF">SAMN05216275_12997</name>
</gene>
<proteinExistence type="predicted"/>
<reference evidence="2" key="1">
    <citation type="submission" date="2016-10" db="EMBL/GenBank/DDBJ databases">
        <authorList>
            <person name="Varghese N."/>
            <person name="Submissions S."/>
        </authorList>
    </citation>
    <scope>NUCLEOTIDE SEQUENCE [LARGE SCALE GENOMIC DNA]</scope>
    <source>
        <strain evidence="2">CGMCC 4.2126</strain>
    </source>
</reference>
<name>A0A1I4AUX5_9ACTN</name>
<organism evidence="1 2">
    <name type="scientific">Streptosporangium canum</name>
    <dbReference type="NCBI Taxonomy" id="324952"/>
    <lineage>
        <taxon>Bacteria</taxon>
        <taxon>Bacillati</taxon>
        <taxon>Actinomycetota</taxon>
        <taxon>Actinomycetes</taxon>
        <taxon>Streptosporangiales</taxon>
        <taxon>Streptosporangiaceae</taxon>
        <taxon>Streptosporangium</taxon>
    </lineage>
</organism>
<dbReference type="AlphaFoldDB" id="A0A1I4AUX5"/>
<dbReference type="EMBL" id="FOQY01000029">
    <property type="protein sequence ID" value="SFK60103.1"/>
    <property type="molecule type" value="Genomic_DNA"/>
</dbReference>
<accession>A0A1I4AUX5</accession>
<dbReference type="Proteomes" id="UP000199111">
    <property type="component" value="Unassembled WGS sequence"/>
</dbReference>
<protein>
    <submittedName>
        <fullName evidence="1">Uncharacterized protein</fullName>
    </submittedName>
</protein>
<evidence type="ECO:0000313" key="2">
    <source>
        <dbReference type="Proteomes" id="UP000199111"/>
    </source>
</evidence>
<evidence type="ECO:0000313" key="1">
    <source>
        <dbReference type="EMBL" id="SFK60103.1"/>
    </source>
</evidence>